<dbReference type="AlphaFoldDB" id="A0A1I7SMD0"/>
<dbReference type="InterPro" id="IPR000644">
    <property type="entry name" value="CBS_dom"/>
</dbReference>
<dbReference type="Gene3D" id="3.10.580.10">
    <property type="entry name" value="CBS-domain"/>
    <property type="match status" value="2"/>
</dbReference>
<protein>
    <submittedName>
        <fullName evidence="9">CBS domain-containing protein</fullName>
    </submittedName>
</protein>
<feature type="compositionally biased region" description="Polar residues" evidence="6">
    <location>
        <begin position="170"/>
        <end position="181"/>
    </location>
</feature>
<comment type="similarity">
    <text evidence="1">Belongs to the 5'-AMP-activated protein kinase gamma subunit family.</text>
</comment>
<feature type="compositionally biased region" description="Polar residues" evidence="6">
    <location>
        <begin position="79"/>
        <end position="91"/>
    </location>
</feature>
<feature type="compositionally biased region" description="Low complexity" evidence="6">
    <location>
        <begin position="155"/>
        <end position="169"/>
    </location>
</feature>
<dbReference type="WBParaSite" id="BXY_1421400.1">
    <property type="protein sequence ID" value="BXY_1421400.1"/>
    <property type="gene ID" value="BXY_1421400"/>
</dbReference>
<dbReference type="GO" id="GO:0019901">
    <property type="term" value="F:protein kinase binding"/>
    <property type="evidence" value="ECO:0007669"/>
    <property type="project" value="TreeGrafter"/>
</dbReference>
<keyword evidence="2" id="KW-0677">Repeat</keyword>
<name>A0A1I7SMD0_BURXY</name>
<dbReference type="GO" id="GO:0019887">
    <property type="term" value="F:protein kinase regulator activity"/>
    <property type="evidence" value="ECO:0007669"/>
    <property type="project" value="TreeGrafter"/>
</dbReference>
<sequence>MSRYHDQYNFAAFYLSQLLKPLKYTLTLSHPITLSLAISDSANTSHSPRPAAKLKAFWSRLRPRRRSSDPRPCSPEPSTSRPTSGATSGTEPSEDSSEASRSTFGGSPPEVGVDVIEGMMGTLSARMDPLDEITVVGHKRSICGVPENEPLRDLSSSSATTTDSAVSSTGDPQSRRSSSGFQAEIRPRRSTINSRMPVSKPRPMMKMTLPTPDDLSWRKISTDSQFDDEHFSDDDFETCGISGRRMSVDERTLRKANYAILRKNVDRSFEIVGAFKKHQRSAYKNYLQSFTAYDITPSHGILFTIDSGLTIRKTIHAMCAQSTTHRAAMVSNQDGSYNIFTISDFLFCLQKRKSDPDLGDQTVAKFSETIQSNKRLVTASSEISVWDLARQFRINHVHRIPIMEVKGILRTNELFCLLSLRPVFLEIIKLVQTKCCLSPNLAKITLDEVKLGKWSGLATIPEDTKCSDAIDIILEKKVACLPLLDSTDTISGVFCKYDVLAAVAEKGEDGIDEILEMKVKDLIDPTNLDMLIEPNESIFSAILRLTASQHQCVLICRANRLLGVVSYADIIDFLANSDRISGDN</sequence>
<dbReference type="InterPro" id="IPR046342">
    <property type="entry name" value="CBS_dom_sf"/>
</dbReference>
<feature type="region of interest" description="Disordered" evidence="6">
    <location>
        <begin position="143"/>
        <end position="214"/>
    </location>
</feature>
<dbReference type="GO" id="GO:0005634">
    <property type="term" value="C:nucleus"/>
    <property type="evidence" value="ECO:0007669"/>
    <property type="project" value="TreeGrafter"/>
</dbReference>
<comment type="subunit">
    <text evidence="4">AMPK is a heterotrimer of an alpha catalytic subunit (PRKAA1 or PRKAA2), a beta (PRKAB1 or PRKAB2) and a gamma non-catalytic subunits (PRKAG1, PRKAG2 or PRKAG3). Interacts with FNIP1 and FNIP2.</text>
</comment>
<evidence type="ECO:0000256" key="1">
    <source>
        <dbReference type="ARBA" id="ARBA00006750"/>
    </source>
</evidence>
<evidence type="ECO:0000256" key="3">
    <source>
        <dbReference type="ARBA" id="ARBA00023122"/>
    </source>
</evidence>
<dbReference type="Proteomes" id="UP000095284">
    <property type="component" value="Unplaced"/>
</dbReference>
<dbReference type="PANTHER" id="PTHR13780:SF32">
    <property type="entry name" value="CBS DOMAIN-CONTAINING PROTEIN"/>
    <property type="match status" value="1"/>
</dbReference>
<dbReference type="Pfam" id="PF00571">
    <property type="entry name" value="CBS"/>
    <property type="match status" value="2"/>
</dbReference>
<proteinExistence type="inferred from homology"/>
<accession>A0A1I7SMD0</accession>
<dbReference type="GO" id="GO:0016208">
    <property type="term" value="F:AMP binding"/>
    <property type="evidence" value="ECO:0007669"/>
    <property type="project" value="TreeGrafter"/>
</dbReference>
<keyword evidence="3 5" id="KW-0129">CBS domain</keyword>
<evidence type="ECO:0000256" key="5">
    <source>
        <dbReference type="PROSITE-ProRule" id="PRU00703"/>
    </source>
</evidence>
<evidence type="ECO:0000256" key="4">
    <source>
        <dbReference type="ARBA" id="ARBA00025878"/>
    </source>
</evidence>
<reference evidence="9" key="1">
    <citation type="submission" date="2016-11" db="UniProtKB">
        <authorList>
            <consortium name="WormBaseParasite"/>
        </authorList>
    </citation>
    <scope>IDENTIFICATION</scope>
</reference>
<dbReference type="SMART" id="SM00116">
    <property type="entry name" value="CBS"/>
    <property type="match status" value="2"/>
</dbReference>
<evidence type="ECO:0000256" key="2">
    <source>
        <dbReference type="ARBA" id="ARBA00022737"/>
    </source>
</evidence>
<dbReference type="PROSITE" id="PS51371">
    <property type="entry name" value="CBS"/>
    <property type="match status" value="1"/>
</dbReference>
<dbReference type="PANTHER" id="PTHR13780">
    <property type="entry name" value="AMP-ACTIVATED PROTEIN KINASE, GAMMA REGULATORY SUBUNIT"/>
    <property type="match status" value="1"/>
</dbReference>
<dbReference type="eggNOG" id="KOG1764">
    <property type="taxonomic scope" value="Eukaryota"/>
</dbReference>
<dbReference type="SUPFAM" id="SSF54631">
    <property type="entry name" value="CBS-domain pair"/>
    <property type="match status" value="2"/>
</dbReference>
<evidence type="ECO:0000313" key="8">
    <source>
        <dbReference type="Proteomes" id="UP000095284"/>
    </source>
</evidence>
<evidence type="ECO:0000259" key="7">
    <source>
        <dbReference type="PROSITE" id="PS51371"/>
    </source>
</evidence>
<dbReference type="GO" id="GO:0005737">
    <property type="term" value="C:cytoplasm"/>
    <property type="evidence" value="ECO:0007669"/>
    <property type="project" value="TreeGrafter"/>
</dbReference>
<dbReference type="GO" id="GO:0031588">
    <property type="term" value="C:nucleotide-activated protein kinase complex"/>
    <property type="evidence" value="ECO:0007669"/>
    <property type="project" value="TreeGrafter"/>
</dbReference>
<organism evidence="8 9">
    <name type="scientific">Bursaphelenchus xylophilus</name>
    <name type="common">Pinewood nematode worm</name>
    <name type="synonym">Aphelenchoides xylophilus</name>
    <dbReference type="NCBI Taxonomy" id="6326"/>
    <lineage>
        <taxon>Eukaryota</taxon>
        <taxon>Metazoa</taxon>
        <taxon>Ecdysozoa</taxon>
        <taxon>Nematoda</taxon>
        <taxon>Chromadorea</taxon>
        <taxon>Rhabditida</taxon>
        <taxon>Tylenchina</taxon>
        <taxon>Tylenchomorpha</taxon>
        <taxon>Aphelenchoidea</taxon>
        <taxon>Aphelenchoididae</taxon>
        <taxon>Bursaphelenchus</taxon>
    </lineage>
</organism>
<feature type="region of interest" description="Disordered" evidence="6">
    <location>
        <begin position="61"/>
        <end position="114"/>
    </location>
</feature>
<feature type="domain" description="CBS" evidence="7">
    <location>
        <begin position="451"/>
        <end position="510"/>
    </location>
</feature>
<dbReference type="InterPro" id="IPR050511">
    <property type="entry name" value="AMPK_gamma/SDS23_families"/>
</dbReference>
<evidence type="ECO:0000256" key="6">
    <source>
        <dbReference type="SAM" id="MobiDB-lite"/>
    </source>
</evidence>
<evidence type="ECO:0000313" key="9">
    <source>
        <dbReference type="WBParaSite" id="BXY_1421400.1"/>
    </source>
</evidence>